<accession>A0A146K046</accession>
<dbReference type="AlphaFoldDB" id="A0A146K046"/>
<feature type="transmembrane region" description="Helical" evidence="1">
    <location>
        <begin position="145"/>
        <end position="164"/>
    </location>
</feature>
<feature type="non-terminal residue" evidence="2">
    <location>
        <position position="1"/>
    </location>
</feature>
<sequence>KTPLQLIQEPNNIIQVVLQFLTTVLIYLSIHKMNSAHKYLKKVANNSSLQLLMWCLFGANLFTFYYLLRKYLRPVAKIAANFQAECWIYFIYCGFFYVACYFSSINFLNFINDMIRNYTPGKKQFMSLPFLLKKKTNPWKIYSKIYFCLYMVIYIIDVVLFIITMNNAQNNNQQSVGWMCSLINVITSIIMLTNHILQILAVYYFKKHNMSMSRKVANSLIGFGLSAAGYRSLRNIYAGVFDTFQAFSQFFDAQTISRWAYIYDILIDYDEYWVIVGSFLQCFYALLITKHFGAAIKKQENKHLAGGIYM</sequence>
<dbReference type="EMBL" id="GDID01007500">
    <property type="protein sequence ID" value="JAP89106.1"/>
    <property type="molecule type" value="Transcribed_RNA"/>
</dbReference>
<evidence type="ECO:0000256" key="1">
    <source>
        <dbReference type="SAM" id="Phobius"/>
    </source>
</evidence>
<feature type="transmembrane region" description="Helical" evidence="1">
    <location>
        <begin position="12"/>
        <end position="30"/>
    </location>
</feature>
<feature type="transmembrane region" description="Helical" evidence="1">
    <location>
        <begin position="272"/>
        <end position="289"/>
    </location>
</feature>
<proteinExistence type="predicted"/>
<organism evidence="2">
    <name type="scientific">Trepomonas sp. PC1</name>
    <dbReference type="NCBI Taxonomy" id="1076344"/>
    <lineage>
        <taxon>Eukaryota</taxon>
        <taxon>Metamonada</taxon>
        <taxon>Diplomonadida</taxon>
        <taxon>Hexamitidae</taxon>
        <taxon>Hexamitinae</taxon>
        <taxon>Trepomonas</taxon>
    </lineage>
</organism>
<gene>
    <name evidence="2" type="ORF">TPC1_31399</name>
</gene>
<feature type="transmembrane region" description="Helical" evidence="1">
    <location>
        <begin position="176"/>
        <end position="204"/>
    </location>
</feature>
<keyword evidence="1" id="KW-0812">Transmembrane</keyword>
<keyword evidence="1" id="KW-0472">Membrane</keyword>
<name>A0A146K046_9EUKA</name>
<keyword evidence="1" id="KW-1133">Transmembrane helix</keyword>
<evidence type="ECO:0000313" key="2">
    <source>
        <dbReference type="EMBL" id="JAP89106.1"/>
    </source>
</evidence>
<feature type="transmembrane region" description="Helical" evidence="1">
    <location>
        <begin position="88"/>
        <end position="108"/>
    </location>
</feature>
<reference evidence="2" key="1">
    <citation type="submission" date="2015-07" db="EMBL/GenBank/DDBJ databases">
        <title>Adaptation to a free-living lifestyle via gene acquisitions in the diplomonad Trepomonas sp. PC1.</title>
        <authorList>
            <person name="Xu F."/>
            <person name="Jerlstrom-Hultqvist J."/>
            <person name="Kolisko M."/>
            <person name="Simpson A.G.B."/>
            <person name="Roger A.J."/>
            <person name="Svard S.G."/>
            <person name="Andersson J.O."/>
        </authorList>
    </citation>
    <scope>NUCLEOTIDE SEQUENCE</scope>
    <source>
        <strain evidence="2">PC1</strain>
    </source>
</reference>
<feature type="transmembrane region" description="Helical" evidence="1">
    <location>
        <begin position="51"/>
        <end position="68"/>
    </location>
</feature>
<protein>
    <submittedName>
        <fullName evidence="2">Uncharacterized protein</fullName>
    </submittedName>
</protein>
<feature type="transmembrane region" description="Helical" evidence="1">
    <location>
        <begin position="216"/>
        <end position="233"/>
    </location>
</feature>